<keyword evidence="3" id="KW-1185">Reference proteome</keyword>
<accession>A0AAV1EIB8</accession>
<name>A0AAV1EIB8_XYRNO</name>
<feature type="region of interest" description="Disordered" evidence="1">
    <location>
        <begin position="1"/>
        <end position="50"/>
    </location>
</feature>
<evidence type="ECO:0000313" key="3">
    <source>
        <dbReference type="Proteomes" id="UP001178508"/>
    </source>
</evidence>
<proteinExistence type="predicted"/>
<reference evidence="2" key="1">
    <citation type="submission" date="2023-08" db="EMBL/GenBank/DDBJ databases">
        <authorList>
            <person name="Alioto T."/>
            <person name="Alioto T."/>
            <person name="Gomez Garrido J."/>
        </authorList>
    </citation>
    <scope>NUCLEOTIDE SEQUENCE</scope>
</reference>
<dbReference type="AlphaFoldDB" id="A0AAV1EIB8"/>
<dbReference type="Proteomes" id="UP001178508">
    <property type="component" value="Chromosome 1"/>
</dbReference>
<evidence type="ECO:0000313" key="2">
    <source>
        <dbReference type="EMBL" id="CAJ1048457.1"/>
    </source>
</evidence>
<evidence type="ECO:0000256" key="1">
    <source>
        <dbReference type="SAM" id="MobiDB-lite"/>
    </source>
</evidence>
<gene>
    <name evidence="2" type="ORF">XNOV1_A021108</name>
</gene>
<dbReference type="EMBL" id="OY660864">
    <property type="protein sequence ID" value="CAJ1048457.1"/>
    <property type="molecule type" value="Genomic_DNA"/>
</dbReference>
<protein>
    <submittedName>
        <fullName evidence="2">Uncharacterized protein</fullName>
    </submittedName>
</protein>
<sequence>MELFADKVASEGTSSPDAARATDLSATPCHKKRGAQSLTKGSPPEFNIEYEGANGIHTSTGLWDPSVITLGTLVTPFNSEPATTADPDTPCITLVTTTISETRITLVTIVPPHRGI</sequence>
<organism evidence="2 3">
    <name type="scientific">Xyrichtys novacula</name>
    <name type="common">Pearly razorfish</name>
    <name type="synonym">Hemipteronotus novacula</name>
    <dbReference type="NCBI Taxonomy" id="13765"/>
    <lineage>
        <taxon>Eukaryota</taxon>
        <taxon>Metazoa</taxon>
        <taxon>Chordata</taxon>
        <taxon>Craniata</taxon>
        <taxon>Vertebrata</taxon>
        <taxon>Euteleostomi</taxon>
        <taxon>Actinopterygii</taxon>
        <taxon>Neopterygii</taxon>
        <taxon>Teleostei</taxon>
        <taxon>Neoteleostei</taxon>
        <taxon>Acanthomorphata</taxon>
        <taxon>Eupercaria</taxon>
        <taxon>Labriformes</taxon>
        <taxon>Labridae</taxon>
        <taxon>Xyrichtys</taxon>
    </lineage>
</organism>